<dbReference type="AlphaFoldDB" id="A0A2P5EVL9"/>
<feature type="compositionally biased region" description="Gly residues" evidence="1">
    <location>
        <begin position="1"/>
        <end position="10"/>
    </location>
</feature>
<name>A0A2P5EVL9_TREOI</name>
<protein>
    <submittedName>
        <fullName evidence="2">Uncharacterized protein</fullName>
    </submittedName>
</protein>
<accession>A0A2P5EVL9</accession>
<evidence type="ECO:0000256" key="1">
    <source>
        <dbReference type="SAM" id="MobiDB-lite"/>
    </source>
</evidence>
<sequence length="31" mass="3213">MVVGNDGPGGTFRCITTSPGRVGTSTWRQSS</sequence>
<keyword evidence="3" id="KW-1185">Reference proteome</keyword>
<proteinExistence type="predicted"/>
<reference evidence="3" key="1">
    <citation type="submission" date="2016-06" db="EMBL/GenBank/DDBJ databases">
        <title>Parallel loss of symbiosis genes in relatives of nitrogen-fixing non-legume Parasponia.</title>
        <authorList>
            <person name="Van Velzen R."/>
            <person name="Holmer R."/>
            <person name="Bu F."/>
            <person name="Rutten L."/>
            <person name="Van Zeijl A."/>
            <person name="Liu W."/>
            <person name="Santuari L."/>
            <person name="Cao Q."/>
            <person name="Sharma T."/>
            <person name="Shen D."/>
            <person name="Roswanjaya Y."/>
            <person name="Wardhani T."/>
            <person name="Kalhor M.S."/>
            <person name="Jansen J."/>
            <person name="Van den Hoogen J."/>
            <person name="Gungor B."/>
            <person name="Hartog M."/>
            <person name="Hontelez J."/>
            <person name="Verver J."/>
            <person name="Yang W.-C."/>
            <person name="Schijlen E."/>
            <person name="Repin R."/>
            <person name="Schilthuizen M."/>
            <person name="Schranz E."/>
            <person name="Heidstra R."/>
            <person name="Miyata K."/>
            <person name="Fedorova E."/>
            <person name="Kohlen W."/>
            <person name="Bisseling T."/>
            <person name="Smit S."/>
            <person name="Geurts R."/>
        </authorList>
    </citation>
    <scope>NUCLEOTIDE SEQUENCE [LARGE SCALE GENOMIC DNA]</scope>
    <source>
        <strain evidence="3">cv. RG33-2</strain>
    </source>
</reference>
<dbReference type="Proteomes" id="UP000237000">
    <property type="component" value="Unassembled WGS sequence"/>
</dbReference>
<comment type="caution">
    <text evidence="2">The sequence shown here is derived from an EMBL/GenBank/DDBJ whole genome shotgun (WGS) entry which is preliminary data.</text>
</comment>
<gene>
    <name evidence="2" type="ORF">TorRG33x02_145650</name>
</gene>
<dbReference type="EMBL" id="JXTC01000092">
    <property type="protein sequence ID" value="PON89583.1"/>
    <property type="molecule type" value="Genomic_DNA"/>
</dbReference>
<evidence type="ECO:0000313" key="3">
    <source>
        <dbReference type="Proteomes" id="UP000237000"/>
    </source>
</evidence>
<dbReference type="InParanoid" id="A0A2P5EVL9"/>
<organism evidence="2 3">
    <name type="scientific">Trema orientale</name>
    <name type="common">Charcoal tree</name>
    <name type="synonym">Celtis orientalis</name>
    <dbReference type="NCBI Taxonomy" id="63057"/>
    <lineage>
        <taxon>Eukaryota</taxon>
        <taxon>Viridiplantae</taxon>
        <taxon>Streptophyta</taxon>
        <taxon>Embryophyta</taxon>
        <taxon>Tracheophyta</taxon>
        <taxon>Spermatophyta</taxon>
        <taxon>Magnoliopsida</taxon>
        <taxon>eudicotyledons</taxon>
        <taxon>Gunneridae</taxon>
        <taxon>Pentapetalae</taxon>
        <taxon>rosids</taxon>
        <taxon>fabids</taxon>
        <taxon>Rosales</taxon>
        <taxon>Cannabaceae</taxon>
        <taxon>Trema</taxon>
    </lineage>
</organism>
<evidence type="ECO:0000313" key="2">
    <source>
        <dbReference type="EMBL" id="PON89583.1"/>
    </source>
</evidence>
<feature type="compositionally biased region" description="Polar residues" evidence="1">
    <location>
        <begin position="14"/>
        <end position="31"/>
    </location>
</feature>
<feature type="region of interest" description="Disordered" evidence="1">
    <location>
        <begin position="1"/>
        <end position="31"/>
    </location>
</feature>